<dbReference type="Pfam" id="PF13304">
    <property type="entry name" value="AAA_21"/>
    <property type="match status" value="1"/>
</dbReference>
<dbReference type="InterPro" id="IPR003959">
    <property type="entry name" value="ATPase_AAA_core"/>
</dbReference>
<accession>A0AAD4FQA5</accession>
<dbReference type="EMBL" id="AHBZ03000027">
    <property type="protein sequence ID" value="KAF7764940.1"/>
    <property type="molecule type" value="Genomic_DNA"/>
</dbReference>
<name>A0AAD4FQA5_9GAMM</name>
<dbReference type="PANTHER" id="PTHR43581">
    <property type="entry name" value="ATP/GTP PHOSPHATASE"/>
    <property type="match status" value="1"/>
</dbReference>
<organism evidence="2 3">
    <name type="scientific">Pseudoalteromonas citrea</name>
    <dbReference type="NCBI Taxonomy" id="43655"/>
    <lineage>
        <taxon>Bacteria</taxon>
        <taxon>Pseudomonadati</taxon>
        <taxon>Pseudomonadota</taxon>
        <taxon>Gammaproteobacteria</taxon>
        <taxon>Alteromonadales</taxon>
        <taxon>Pseudoalteromonadaceae</taxon>
        <taxon>Pseudoalteromonas</taxon>
    </lineage>
</organism>
<gene>
    <name evidence="2" type="ORF">PCIT_b1046</name>
</gene>
<feature type="domain" description="ATPase AAA-type core" evidence="1">
    <location>
        <begin position="202"/>
        <end position="454"/>
    </location>
</feature>
<dbReference type="PANTHER" id="PTHR43581:SF4">
    <property type="entry name" value="ATP_GTP PHOSPHATASE"/>
    <property type="match status" value="1"/>
</dbReference>
<proteinExistence type="predicted"/>
<reference evidence="2" key="2">
    <citation type="submission" date="2015-03" db="EMBL/GenBank/DDBJ databases">
        <title>Genome sequence of Pseudoalteromonas citrea.</title>
        <authorList>
            <person name="Xie B.-B."/>
            <person name="Rong J.-C."/>
            <person name="Qin Q.-L."/>
            <person name="Zhang Y.-Z."/>
        </authorList>
    </citation>
    <scope>NUCLEOTIDE SEQUENCE</scope>
    <source>
        <strain evidence="2">DSM 8771</strain>
    </source>
</reference>
<dbReference type="AlphaFoldDB" id="A0AAD4FQA5"/>
<sequence length="549" mass="62861">MKYYYSESLAIEKLDGFHLLQDHHGTNYRQPWDDFGFIIKFNLYYVTEKKKRKLGPLKVLINDNEDSSLFFKDKGIAVDSKFFDITDALNSGNIVSIGEDVDFYKKINSLFNVEQVEDILVKICDAGYFHNRYDEYSSWKGFSGSFMRGTAASAILKKGFQIALGRYVPKKTFDISLSELGDTFDDLCLKFDTSRVIGKSNINLLIGKNGVGKSHVLKKLSEIITGVIDSKDNPPYFHKLIMIAFSPFESFYTKSEIFEKLSNRYSDVDDKDNKKSDKRKRLHVNEYSYIGFKNEDGVHDITHPIKQSIESLVKVLQYDDENSWWEDQSRLRILKDTLSLCIGFDAIFITNDEGKEVEITSTLKTSTLKDKIDYTKGIFFKKEGEILPLSSGQKIYSYMIPAIIAELEEESLLVLDEPELYLHPELEVGLMNMLQHILRETKSYAIIATHSAILAREVESKAISILRKVKGNTESNITSVETYGESLDIIISEVFDDEYMIKPYQKEIDIYLKKPDSSMDTIKELIGDDALAYALSTMDDVDDIKIEDV</sequence>
<dbReference type="InterPro" id="IPR051396">
    <property type="entry name" value="Bact_Antivir_Def_Nuclease"/>
</dbReference>
<dbReference type="InterPro" id="IPR027417">
    <property type="entry name" value="P-loop_NTPase"/>
</dbReference>
<dbReference type="GO" id="GO:0005524">
    <property type="term" value="F:ATP binding"/>
    <property type="evidence" value="ECO:0007669"/>
    <property type="project" value="InterPro"/>
</dbReference>
<evidence type="ECO:0000313" key="3">
    <source>
        <dbReference type="Proteomes" id="UP000016487"/>
    </source>
</evidence>
<dbReference type="Gene3D" id="3.40.50.300">
    <property type="entry name" value="P-loop containing nucleotide triphosphate hydrolases"/>
    <property type="match status" value="1"/>
</dbReference>
<dbReference type="RefSeq" id="WP_010368127.1">
    <property type="nucleotide sequence ID" value="NZ_AHBZ03000027.1"/>
</dbReference>
<dbReference type="GO" id="GO:0016887">
    <property type="term" value="F:ATP hydrolysis activity"/>
    <property type="evidence" value="ECO:0007669"/>
    <property type="project" value="InterPro"/>
</dbReference>
<reference evidence="2" key="1">
    <citation type="journal article" date="2012" name="J. Bacteriol.">
        <title>Genome sequences of type strains of seven species of the marine bacterium Pseudoalteromonas.</title>
        <authorList>
            <person name="Xie B.B."/>
            <person name="Shu Y.L."/>
            <person name="Qin Q.L."/>
            <person name="Rong J.C."/>
            <person name="Zhang X.Y."/>
            <person name="Chen X.L."/>
            <person name="Shi M."/>
            <person name="He H.L."/>
            <person name="Zhou B.C."/>
            <person name="Zhang Y.Z."/>
        </authorList>
    </citation>
    <scope>NUCLEOTIDE SEQUENCE</scope>
    <source>
        <strain evidence="2">DSM 8771</strain>
    </source>
</reference>
<dbReference type="SUPFAM" id="SSF52540">
    <property type="entry name" value="P-loop containing nucleoside triphosphate hydrolases"/>
    <property type="match status" value="1"/>
</dbReference>
<comment type="caution">
    <text evidence="2">The sequence shown here is derived from an EMBL/GenBank/DDBJ whole genome shotgun (WGS) entry which is preliminary data.</text>
</comment>
<evidence type="ECO:0000313" key="2">
    <source>
        <dbReference type="EMBL" id="KAF7764940.1"/>
    </source>
</evidence>
<evidence type="ECO:0000259" key="1">
    <source>
        <dbReference type="Pfam" id="PF13304"/>
    </source>
</evidence>
<protein>
    <recommendedName>
        <fullName evidence="1">ATPase AAA-type core domain-containing protein</fullName>
    </recommendedName>
</protein>
<dbReference type="Proteomes" id="UP000016487">
    <property type="component" value="Unassembled WGS sequence"/>
</dbReference>